<dbReference type="OrthoDB" id="2680670at2759"/>
<dbReference type="RefSeq" id="XP_041197581.1">
    <property type="nucleotide sequence ID" value="XM_041334542.1"/>
</dbReference>
<dbReference type="GeneID" id="64628559"/>
<dbReference type="Proteomes" id="UP000807769">
    <property type="component" value="Unassembled WGS sequence"/>
</dbReference>
<name>A0A9P7EJN8_9AGAM</name>
<proteinExistence type="predicted"/>
<gene>
    <name evidence="1" type="ORF">BJ212DRAFT_1324842</name>
</gene>
<keyword evidence="2" id="KW-1185">Reference proteome</keyword>
<organism evidence="1 2">
    <name type="scientific">Suillus subaureus</name>
    <dbReference type="NCBI Taxonomy" id="48587"/>
    <lineage>
        <taxon>Eukaryota</taxon>
        <taxon>Fungi</taxon>
        <taxon>Dikarya</taxon>
        <taxon>Basidiomycota</taxon>
        <taxon>Agaricomycotina</taxon>
        <taxon>Agaricomycetes</taxon>
        <taxon>Agaricomycetidae</taxon>
        <taxon>Boletales</taxon>
        <taxon>Suillineae</taxon>
        <taxon>Suillaceae</taxon>
        <taxon>Suillus</taxon>
    </lineage>
</organism>
<sequence>MHTCGITVEIAQDLEACFAWAPQLSTKRREADDLLAGLESILPDDVAAEFAALEGLKRILILANWIGSNKE</sequence>
<comment type="caution">
    <text evidence="1">The sequence shown here is derived from an EMBL/GenBank/DDBJ whole genome shotgun (WGS) entry which is preliminary data.</text>
</comment>
<dbReference type="AlphaFoldDB" id="A0A9P7EJN8"/>
<evidence type="ECO:0000313" key="1">
    <source>
        <dbReference type="EMBL" id="KAG1823521.1"/>
    </source>
</evidence>
<protein>
    <submittedName>
        <fullName evidence="1">Uncharacterized protein</fullName>
    </submittedName>
</protein>
<reference evidence="1" key="1">
    <citation type="journal article" date="2020" name="New Phytol.">
        <title>Comparative genomics reveals dynamic genome evolution in host specialist ectomycorrhizal fungi.</title>
        <authorList>
            <person name="Lofgren L.A."/>
            <person name="Nguyen N.H."/>
            <person name="Vilgalys R."/>
            <person name="Ruytinx J."/>
            <person name="Liao H.L."/>
            <person name="Branco S."/>
            <person name="Kuo A."/>
            <person name="LaButti K."/>
            <person name="Lipzen A."/>
            <person name="Andreopoulos W."/>
            <person name="Pangilinan J."/>
            <person name="Riley R."/>
            <person name="Hundley H."/>
            <person name="Na H."/>
            <person name="Barry K."/>
            <person name="Grigoriev I.V."/>
            <person name="Stajich J.E."/>
            <person name="Kennedy P.G."/>
        </authorList>
    </citation>
    <scope>NUCLEOTIDE SEQUENCE</scope>
    <source>
        <strain evidence="1">MN1</strain>
    </source>
</reference>
<accession>A0A9P7EJN8</accession>
<evidence type="ECO:0000313" key="2">
    <source>
        <dbReference type="Proteomes" id="UP000807769"/>
    </source>
</evidence>
<dbReference type="EMBL" id="JABBWG010000004">
    <property type="protein sequence ID" value="KAG1823521.1"/>
    <property type="molecule type" value="Genomic_DNA"/>
</dbReference>